<accession>A0A916WPW7</accession>
<evidence type="ECO:0000256" key="3">
    <source>
        <dbReference type="ARBA" id="ARBA00023125"/>
    </source>
</evidence>
<dbReference type="InterPro" id="IPR036390">
    <property type="entry name" value="WH_DNA-bd_sf"/>
</dbReference>
<comment type="similarity">
    <text evidence="1">Belongs to the LysR transcriptional regulatory family.</text>
</comment>
<dbReference type="GO" id="GO:0003700">
    <property type="term" value="F:DNA-binding transcription factor activity"/>
    <property type="evidence" value="ECO:0007669"/>
    <property type="project" value="InterPro"/>
</dbReference>
<gene>
    <name evidence="6" type="ORF">GCM10011492_09190</name>
</gene>
<evidence type="ECO:0000313" key="7">
    <source>
        <dbReference type="Proteomes" id="UP000636793"/>
    </source>
</evidence>
<reference evidence="6" key="1">
    <citation type="journal article" date="2014" name="Int. J. Syst. Evol. Microbiol.">
        <title>Complete genome sequence of Corynebacterium casei LMG S-19264T (=DSM 44701T), isolated from a smear-ripened cheese.</title>
        <authorList>
            <consortium name="US DOE Joint Genome Institute (JGI-PGF)"/>
            <person name="Walter F."/>
            <person name="Albersmeier A."/>
            <person name="Kalinowski J."/>
            <person name="Ruckert C."/>
        </authorList>
    </citation>
    <scope>NUCLEOTIDE SEQUENCE</scope>
    <source>
        <strain evidence="6">CGMCC 1.15085</strain>
    </source>
</reference>
<name>A0A916WPW7_9MICO</name>
<dbReference type="FunFam" id="1.10.10.10:FF:000001">
    <property type="entry name" value="LysR family transcriptional regulator"/>
    <property type="match status" value="1"/>
</dbReference>
<evidence type="ECO:0000256" key="1">
    <source>
        <dbReference type="ARBA" id="ARBA00009437"/>
    </source>
</evidence>
<evidence type="ECO:0000256" key="2">
    <source>
        <dbReference type="ARBA" id="ARBA00023015"/>
    </source>
</evidence>
<dbReference type="PRINTS" id="PR00039">
    <property type="entry name" value="HTHLYSR"/>
</dbReference>
<dbReference type="AlphaFoldDB" id="A0A916WPW7"/>
<proteinExistence type="inferred from homology"/>
<comment type="caution">
    <text evidence="6">The sequence shown here is derived from an EMBL/GenBank/DDBJ whole genome shotgun (WGS) entry which is preliminary data.</text>
</comment>
<dbReference type="InterPro" id="IPR036388">
    <property type="entry name" value="WH-like_DNA-bd_sf"/>
</dbReference>
<dbReference type="RefSeq" id="WP_188835721.1">
    <property type="nucleotide sequence ID" value="NZ_BMHI01000001.1"/>
</dbReference>
<keyword evidence="4" id="KW-0804">Transcription</keyword>
<dbReference type="Gene3D" id="1.10.10.10">
    <property type="entry name" value="Winged helix-like DNA-binding domain superfamily/Winged helix DNA-binding domain"/>
    <property type="match status" value="1"/>
</dbReference>
<evidence type="ECO:0000313" key="6">
    <source>
        <dbReference type="EMBL" id="GGB21420.1"/>
    </source>
</evidence>
<protein>
    <submittedName>
        <fullName evidence="6">LysR family transcriptional regulator</fullName>
    </submittedName>
</protein>
<dbReference type="SUPFAM" id="SSF46785">
    <property type="entry name" value="Winged helix' DNA-binding domain"/>
    <property type="match status" value="1"/>
</dbReference>
<dbReference type="InterPro" id="IPR005119">
    <property type="entry name" value="LysR_subst-bd"/>
</dbReference>
<dbReference type="PROSITE" id="PS50931">
    <property type="entry name" value="HTH_LYSR"/>
    <property type="match status" value="1"/>
</dbReference>
<keyword evidence="2" id="KW-0805">Transcription regulation</keyword>
<dbReference type="EMBL" id="BMHI01000001">
    <property type="protein sequence ID" value="GGB21420.1"/>
    <property type="molecule type" value="Genomic_DNA"/>
</dbReference>
<keyword evidence="3" id="KW-0238">DNA-binding</keyword>
<dbReference type="Pfam" id="PF03466">
    <property type="entry name" value="LysR_substrate"/>
    <property type="match status" value="1"/>
</dbReference>
<dbReference type="GO" id="GO:0032993">
    <property type="term" value="C:protein-DNA complex"/>
    <property type="evidence" value="ECO:0007669"/>
    <property type="project" value="TreeGrafter"/>
</dbReference>
<organism evidence="6 7">
    <name type="scientific">Flexivirga endophytica</name>
    <dbReference type="NCBI Taxonomy" id="1849103"/>
    <lineage>
        <taxon>Bacteria</taxon>
        <taxon>Bacillati</taxon>
        <taxon>Actinomycetota</taxon>
        <taxon>Actinomycetes</taxon>
        <taxon>Micrococcales</taxon>
        <taxon>Dermacoccaceae</taxon>
        <taxon>Flexivirga</taxon>
    </lineage>
</organism>
<keyword evidence="7" id="KW-1185">Reference proteome</keyword>
<dbReference type="GO" id="GO:0003677">
    <property type="term" value="F:DNA binding"/>
    <property type="evidence" value="ECO:0007669"/>
    <property type="project" value="UniProtKB-KW"/>
</dbReference>
<dbReference type="PANTHER" id="PTHR30346:SF0">
    <property type="entry name" value="HCA OPERON TRANSCRIPTIONAL ACTIVATOR HCAR"/>
    <property type="match status" value="1"/>
</dbReference>
<evidence type="ECO:0000256" key="4">
    <source>
        <dbReference type="ARBA" id="ARBA00023163"/>
    </source>
</evidence>
<sequence length="293" mass="31915">MDVRHLRYFVAVAEEQHFTRAAKRLTIAQATLSAGIQRLETELNVQLLQRSTRTVTLTPAGRFYLERAHLILRDIDDASDNARRVAAGSVGRLVVGCVESVTYALLPTLSRALASQLPAVDFAYRGEMLASDQAVALRDGAIDIAVLRPPVDDFGLTVIPVRRDRLLVALPRGHHLASAPRVRWKQLAGSDLIVHSADRRSVIFDVVTGLMHDSGIEPDISHEVGEISTLITLVAGGLGIAVVPEPATTLKVDGVVYRPLVAPAATVDLAIAHQNDRREAYLTRAVETIRRIV</sequence>
<reference evidence="6" key="2">
    <citation type="submission" date="2020-09" db="EMBL/GenBank/DDBJ databases">
        <authorList>
            <person name="Sun Q."/>
            <person name="Zhou Y."/>
        </authorList>
    </citation>
    <scope>NUCLEOTIDE SEQUENCE</scope>
    <source>
        <strain evidence="6">CGMCC 1.15085</strain>
    </source>
</reference>
<dbReference type="InterPro" id="IPR000847">
    <property type="entry name" value="LysR_HTH_N"/>
</dbReference>
<evidence type="ECO:0000259" key="5">
    <source>
        <dbReference type="PROSITE" id="PS50931"/>
    </source>
</evidence>
<dbReference type="PANTHER" id="PTHR30346">
    <property type="entry name" value="TRANSCRIPTIONAL DUAL REGULATOR HCAR-RELATED"/>
    <property type="match status" value="1"/>
</dbReference>
<dbReference type="Gene3D" id="3.40.190.10">
    <property type="entry name" value="Periplasmic binding protein-like II"/>
    <property type="match status" value="2"/>
</dbReference>
<dbReference type="Pfam" id="PF00126">
    <property type="entry name" value="HTH_1"/>
    <property type="match status" value="1"/>
</dbReference>
<dbReference type="CDD" id="cd08414">
    <property type="entry name" value="PBP2_LTTR_aromatics_like"/>
    <property type="match status" value="1"/>
</dbReference>
<dbReference type="SUPFAM" id="SSF53850">
    <property type="entry name" value="Periplasmic binding protein-like II"/>
    <property type="match status" value="1"/>
</dbReference>
<feature type="domain" description="HTH lysR-type" evidence="5">
    <location>
        <begin position="1"/>
        <end position="58"/>
    </location>
</feature>
<dbReference type="Proteomes" id="UP000636793">
    <property type="component" value="Unassembled WGS sequence"/>
</dbReference>